<evidence type="ECO:0000256" key="5">
    <source>
        <dbReference type="PIRSR" id="PIRSR604808-1"/>
    </source>
</evidence>
<organism evidence="10 11">
    <name type="scientific">Lophium mytilinum</name>
    <dbReference type="NCBI Taxonomy" id="390894"/>
    <lineage>
        <taxon>Eukaryota</taxon>
        <taxon>Fungi</taxon>
        <taxon>Dikarya</taxon>
        <taxon>Ascomycota</taxon>
        <taxon>Pezizomycotina</taxon>
        <taxon>Dothideomycetes</taxon>
        <taxon>Pleosporomycetidae</taxon>
        <taxon>Mytilinidiales</taxon>
        <taxon>Mytilinidiaceae</taxon>
        <taxon>Lophium</taxon>
    </lineage>
</organism>
<keyword evidence="4 6" id="KW-0460">Magnesium</keyword>
<feature type="non-terminal residue" evidence="10">
    <location>
        <position position="342"/>
    </location>
</feature>
<feature type="region of interest" description="Disordered" evidence="8">
    <location>
        <begin position="1"/>
        <end position="28"/>
    </location>
</feature>
<feature type="active site" description="Proton donor/acceptor" evidence="5">
    <location>
        <position position="235"/>
    </location>
</feature>
<dbReference type="GO" id="GO:0008311">
    <property type="term" value="F:double-stranded DNA 3'-5' DNA exonuclease activity"/>
    <property type="evidence" value="ECO:0007669"/>
    <property type="project" value="TreeGrafter"/>
</dbReference>
<feature type="binding site" evidence="6">
    <location>
        <position position="338"/>
    </location>
    <ligand>
        <name>Mg(2+)</name>
        <dbReference type="ChEBI" id="CHEBI:18420"/>
        <label>1</label>
    </ligand>
</feature>
<feature type="binding site" evidence="6">
    <location>
        <position position="237"/>
    </location>
    <ligand>
        <name>Mg(2+)</name>
        <dbReference type="ChEBI" id="CHEBI:18420"/>
        <label>1</label>
    </ligand>
</feature>
<dbReference type="OrthoDB" id="498125at2759"/>
<dbReference type="Proteomes" id="UP000799750">
    <property type="component" value="Unassembled WGS sequence"/>
</dbReference>
<feature type="compositionally biased region" description="Polar residues" evidence="8">
    <location>
        <begin position="18"/>
        <end position="28"/>
    </location>
</feature>
<feature type="site" description="Important for catalytic activity" evidence="7">
    <location>
        <position position="307"/>
    </location>
</feature>
<dbReference type="InterPro" id="IPR036691">
    <property type="entry name" value="Endo/exonu/phosph_ase_sf"/>
</dbReference>
<dbReference type="AlphaFoldDB" id="A0A6A6R551"/>
<dbReference type="GO" id="GO:0003906">
    <property type="term" value="F:DNA-(apurinic or apyrimidinic site) endonuclease activity"/>
    <property type="evidence" value="ECO:0007669"/>
    <property type="project" value="TreeGrafter"/>
</dbReference>
<protein>
    <submittedName>
        <fullName evidence="10">DNase I-like protein</fullName>
    </submittedName>
</protein>
<sequence length="342" mass="38395">ISPPPRKRRKLPAPSDANPKNQTPAPVNSSQSIRIFAWNINGIKPFLQQAITNFFKSAATPSSTISQQCSLRAFLLRHRWPHLLLLQEVKISHNDETTQRAVRVAVNRPCQSDDDGPSYVVHFTLPRDAHNATGFGGRIYGVASIVRSDFFDSSVTEIRDVDWDLEGRVHIIELKQEISIFNIYAVNGTNNPYRSPTTGAVVGTRHDRKVAFHKLLLEESKSIEAQGGNVILAGDLNIARSTLDGWPGLRTIPEDHVKNRKDFNAKFFEDEDGLQAADVWRELKGSERRYTYFPRSAPWGSSCDRVDLIIASRRFFRAGSVLDTGILDSAEERGPSDHVPLW</sequence>
<feature type="binding site" evidence="6">
    <location>
        <position position="337"/>
    </location>
    <ligand>
        <name>Mg(2+)</name>
        <dbReference type="ChEBI" id="CHEBI:18420"/>
        <label>1</label>
    </ligand>
</feature>
<dbReference type="GO" id="GO:0008081">
    <property type="term" value="F:phosphoric diester hydrolase activity"/>
    <property type="evidence" value="ECO:0007669"/>
    <property type="project" value="TreeGrafter"/>
</dbReference>
<dbReference type="GO" id="GO:0046872">
    <property type="term" value="F:metal ion binding"/>
    <property type="evidence" value="ECO:0007669"/>
    <property type="project" value="UniProtKB-KW"/>
</dbReference>
<dbReference type="Gene3D" id="3.60.10.10">
    <property type="entry name" value="Endonuclease/exonuclease/phosphatase"/>
    <property type="match status" value="1"/>
</dbReference>
<evidence type="ECO:0000256" key="8">
    <source>
        <dbReference type="SAM" id="MobiDB-lite"/>
    </source>
</evidence>
<evidence type="ECO:0000313" key="10">
    <source>
        <dbReference type="EMBL" id="KAF2499606.1"/>
    </source>
</evidence>
<dbReference type="GO" id="GO:0006284">
    <property type="term" value="P:base-excision repair"/>
    <property type="evidence" value="ECO:0007669"/>
    <property type="project" value="TreeGrafter"/>
</dbReference>
<keyword evidence="11" id="KW-1185">Reference proteome</keyword>
<feature type="compositionally biased region" description="Basic residues" evidence="8">
    <location>
        <begin position="1"/>
        <end position="11"/>
    </location>
</feature>
<reference evidence="10" key="1">
    <citation type="journal article" date="2020" name="Stud. Mycol.">
        <title>101 Dothideomycetes genomes: a test case for predicting lifestyles and emergence of pathogens.</title>
        <authorList>
            <person name="Haridas S."/>
            <person name="Albert R."/>
            <person name="Binder M."/>
            <person name="Bloem J."/>
            <person name="Labutti K."/>
            <person name="Salamov A."/>
            <person name="Andreopoulos B."/>
            <person name="Baker S."/>
            <person name="Barry K."/>
            <person name="Bills G."/>
            <person name="Bluhm B."/>
            <person name="Cannon C."/>
            <person name="Castanera R."/>
            <person name="Culley D."/>
            <person name="Daum C."/>
            <person name="Ezra D."/>
            <person name="Gonzalez J."/>
            <person name="Henrissat B."/>
            <person name="Kuo A."/>
            <person name="Liang C."/>
            <person name="Lipzen A."/>
            <person name="Lutzoni F."/>
            <person name="Magnuson J."/>
            <person name="Mondo S."/>
            <person name="Nolan M."/>
            <person name="Ohm R."/>
            <person name="Pangilinan J."/>
            <person name="Park H.-J."/>
            <person name="Ramirez L."/>
            <person name="Alfaro M."/>
            <person name="Sun H."/>
            <person name="Tritt A."/>
            <person name="Yoshinaga Y."/>
            <person name="Zwiers L.-H."/>
            <person name="Turgeon B."/>
            <person name="Goodwin S."/>
            <person name="Spatafora J."/>
            <person name="Crous P."/>
            <person name="Grigoriev I."/>
        </authorList>
    </citation>
    <scope>NUCLEOTIDE SEQUENCE</scope>
    <source>
        <strain evidence="10">CBS 269.34</strain>
    </source>
</reference>
<feature type="site" description="Interaction with DNA substrate" evidence="7">
    <location>
        <position position="338"/>
    </location>
</feature>
<evidence type="ECO:0000256" key="7">
    <source>
        <dbReference type="PIRSR" id="PIRSR604808-3"/>
    </source>
</evidence>
<comment type="cofactor">
    <cofactor evidence="6">
        <name>Mg(2+)</name>
        <dbReference type="ChEBI" id="CHEBI:18420"/>
    </cofactor>
    <cofactor evidence="6">
        <name>Mn(2+)</name>
        <dbReference type="ChEBI" id="CHEBI:29035"/>
    </cofactor>
    <text evidence="6">Probably binds two magnesium or manganese ions per subunit.</text>
</comment>
<keyword evidence="3" id="KW-0378">Hydrolase</keyword>
<dbReference type="PANTHER" id="PTHR22748:SF14">
    <property type="entry name" value="ENDONUCLEASE_EXONUCLEASE_PHOSPHATASE DOMAIN-CONTAINING PROTEIN"/>
    <property type="match status" value="1"/>
</dbReference>
<gene>
    <name evidence="10" type="ORF">BU16DRAFT_431802</name>
</gene>
<keyword evidence="2 6" id="KW-0479">Metal-binding</keyword>
<accession>A0A6A6R551</accession>
<evidence type="ECO:0000313" key="11">
    <source>
        <dbReference type="Proteomes" id="UP000799750"/>
    </source>
</evidence>
<feature type="binding site" evidence="6">
    <location>
        <position position="235"/>
    </location>
    <ligand>
        <name>Mg(2+)</name>
        <dbReference type="ChEBI" id="CHEBI:18420"/>
        <label>1</label>
    </ligand>
</feature>
<evidence type="ECO:0000256" key="4">
    <source>
        <dbReference type="ARBA" id="ARBA00022842"/>
    </source>
</evidence>
<proteinExistence type="inferred from homology"/>
<name>A0A6A6R551_9PEZI</name>
<dbReference type="SUPFAM" id="SSF56219">
    <property type="entry name" value="DNase I-like"/>
    <property type="match status" value="1"/>
</dbReference>
<evidence type="ECO:0000256" key="3">
    <source>
        <dbReference type="ARBA" id="ARBA00022801"/>
    </source>
</evidence>
<dbReference type="Pfam" id="PF03372">
    <property type="entry name" value="Exo_endo_phos"/>
    <property type="match status" value="1"/>
</dbReference>
<dbReference type="EMBL" id="MU004184">
    <property type="protein sequence ID" value="KAF2499606.1"/>
    <property type="molecule type" value="Genomic_DNA"/>
</dbReference>
<dbReference type="PANTHER" id="PTHR22748">
    <property type="entry name" value="AP ENDONUCLEASE"/>
    <property type="match status" value="1"/>
</dbReference>
<keyword evidence="6" id="KW-0464">Manganese</keyword>
<feature type="binding site" evidence="6">
    <location>
        <position position="88"/>
    </location>
    <ligand>
        <name>Mg(2+)</name>
        <dbReference type="ChEBI" id="CHEBI:18420"/>
        <label>1</label>
    </ligand>
</feature>
<evidence type="ECO:0000259" key="9">
    <source>
        <dbReference type="Pfam" id="PF03372"/>
    </source>
</evidence>
<dbReference type="InterPro" id="IPR005135">
    <property type="entry name" value="Endo/exonuclease/phosphatase"/>
</dbReference>
<evidence type="ECO:0000256" key="2">
    <source>
        <dbReference type="ARBA" id="ARBA00022723"/>
    </source>
</evidence>
<evidence type="ECO:0000256" key="1">
    <source>
        <dbReference type="ARBA" id="ARBA00007092"/>
    </source>
</evidence>
<feature type="active site" evidence="5">
    <location>
        <position position="184"/>
    </location>
</feature>
<feature type="active site" description="Proton acceptor" evidence="5">
    <location>
        <position position="338"/>
    </location>
</feature>
<feature type="site" description="Transition state stabilizer" evidence="7">
    <location>
        <position position="237"/>
    </location>
</feature>
<feature type="domain" description="Endonuclease/exonuclease/phosphatase" evidence="9">
    <location>
        <begin position="38"/>
        <end position="338"/>
    </location>
</feature>
<evidence type="ECO:0000256" key="6">
    <source>
        <dbReference type="PIRSR" id="PIRSR604808-2"/>
    </source>
</evidence>
<feature type="non-terminal residue" evidence="10">
    <location>
        <position position="1"/>
    </location>
</feature>
<comment type="similarity">
    <text evidence="1">Belongs to the DNA repair enzymes AP/ExoA family.</text>
</comment>
<dbReference type="PROSITE" id="PS51435">
    <property type="entry name" value="AP_NUCLEASE_F1_4"/>
    <property type="match status" value="1"/>
</dbReference>
<dbReference type="GO" id="GO:0005634">
    <property type="term" value="C:nucleus"/>
    <property type="evidence" value="ECO:0007669"/>
    <property type="project" value="TreeGrafter"/>
</dbReference>
<dbReference type="InterPro" id="IPR004808">
    <property type="entry name" value="AP_endonuc_1"/>
</dbReference>
<feature type="binding site" evidence="6">
    <location>
        <position position="39"/>
    </location>
    <ligand>
        <name>Mg(2+)</name>
        <dbReference type="ChEBI" id="CHEBI:18420"/>
        <label>1</label>
    </ligand>
</feature>